<evidence type="ECO:0000313" key="2">
    <source>
        <dbReference type="Proteomes" id="UP000042738"/>
    </source>
</evidence>
<accession>A0A7D5T9N6</accession>
<dbReference type="Proteomes" id="UP000042738">
    <property type="component" value="Chromosome"/>
</dbReference>
<dbReference type="RefSeq" id="WP_052447600.1">
    <property type="nucleotide sequence ID" value="NZ_CAXKXZ010000022.1"/>
</dbReference>
<gene>
    <name evidence="1" type="ORF">SYMBAF_14070</name>
</gene>
<sequence>MKLPRYLQIALALSCALSLWQFFSVPETQPVTSATTIAPAPTTGSAPRVEPTATGKNNTLNLFPFQGDKAEPPPVVMPKMAVPSTPPLPFQVNGAWWDQHQRALVLTDGIQQWIICRQCRARDKIWIGANLGQGWQLVEVGADFLTFRWLPQKKDQRLALGNMTSKPKL</sequence>
<dbReference type="EMBL" id="CP050855">
    <property type="protein sequence ID" value="QLH63837.1"/>
    <property type="molecule type" value="Genomic_DNA"/>
</dbReference>
<organism evidence="1 2">
    <name type="scientific">Serratia symbiotica</name>
    <dbReference type="NCBI Taxonomy" id="138074"/>
    <lineage>
        <taxon>Bacteria</taxon>
        <taxon>Pseudomonadati</taxon>
        <taxon>Pseudomonadota</taxon>
        <taxon>Gammaproteobacteria</taxon>
        <taxon>Enterobacterales</taxon>
        <taxon>Yersiniaceae</taxon>
        <taxon>Serratia</taxon>
    </lineage>
</organism>
<evidence type="ECO:0000313" key="1">
    <source>
        <dbReference type="EMBL" id="QLH63837.1"/>
    </source>
</evidence>
<dbReference type="AlphaFoldDB" id="A0A7D5T9N6"/>
<dbReference type="GeneID" id="93737611"/>
<proteinExistence type="predicted"/>
<protein>
    <submittedName>
        <fullName evidence="1">Uncharacterized protein</fullName>
    </submittedName>
</protein>
<name>A0A7D5T9N6_9GAMM</name>
<reference evidence="1 2" key="1">
    <citation type="journal article" date="2014" name="Genome Announc.">
        <title>Whole-Genome Sequence of Serratia symbiotica Strain CWBI-2.3T, a Free-Living Symbiont of the Black Bean Aphid Aphis fabae.</title>
        <authorList>
            <person name="Foray V."/>
            <person name="Grigorescu A.S."/>
            <person name="Sabri A."/>
            <person name="Haubruge E."/>
            <person name="Lognay G."/>
            <person name="Francis F."/>
            <person name="Fauconnier M.L."/>
            <person name="Hance T."/>
            <person name="Thonart P."/>
        </authorList>
    </citation>
    <scope>NUCLEOTIDE SEQUENCE [LARGE SCALE GENOMIC DNA]</scope>
    <source>
        <strain evidence="1">CWBI-2.3</strain>
    </source>
</reference>